<dbReference type="OrthoDB" id="2143914at2759"/>
<dbReference type="PANTHER" id="PTHR46621">
    <property type="entry name" value="SNRNA-ACTIVATING PROTEIN COMPLEX SUBUNIT 4"/>
    <property type="match status" value="1"/>
</dbReference>
<keyword evidence="3" id="KW-0804">Transcription</keyword>
<keyword evidence="2" id="KW-0238">DNA-binding</keyword>
<dbReference type="InterPro" id="IPR017930">
    <property type="entry name" value="Myb_dom"/>
</dbReference>
<dbReference type="PROSITE" id="PS50090">
    <property type="entry name" value="MYB_LIKE"/>
    <property type="match status" value="1"/>
</dbReference>
<accession>A0A9W7G927</accession>
<dbReference type="InterPro" id="IPR001005">
    <property type="entry name" value="SANT/Myb"/>
</dbReference>
<dbReference type="AlphaFoldDB" id="A0A9W7G927"/>
<evidence type="ECO:0000256" key="5">
    <source>
        <dbReference type="SAM" id="Coils"/>
    </source>
</evidence>
<dbReference type="Proteomes" id="UP001165065">
    <property type="component" value="Unassembled WGS sequence"/>
</dbReference>
<feature type="region of interest" description="Disordered" evidence="6">
    <location>
        <begin position="471"/>
        <end position="495"/>
    </location>
</feature>
<sequence length="523" mass="58458">MPTKPVPPKDFSMKLSPRLDALEVPSKSKLPLNKNPIAINRPKPPSDDSQSSKGTSKRPRMWTKEEDRALIEAVNSFGEQKWKAIAENVGTRSHTQCLQRWKKVVAPKMASAEKTGGSVIKREPKSDCATSDAQKEAFPHPSGGAASVSQHPDPNSYRQMAAQQLASAAMEAQQRAKHMENLAAAVRRGDPVPLDNIRVASPKTSTGVMPSLVGVEEHFQSHPEGDMLIDKELNNGEFSVNPEGFIQNKIEEFGAIASGYNTGGMRPGMSPGGLSPGGMLQPIAPQQRVDPPSKPLNKMNHPPAMTMAQSTTQLPKLATQPQANVRTDDQATSHTFGLSSIENEIKSMMERHREEQAIMQSHHQLQMQQLQMQQLYNLRLMRAEEQRVLQHQRELEFERELQLQMQANAEGRPISRERPQKKVKLTHEEVLFERRRRIHEVEVAEVAAAEAEMIAMGTQFPPNWDDFCLDSTSQIDLNNPDPSRPNSNGSNLFSGFDETGKEYILGHPMEAWDEFFEMSEKKM</sequence>
<feature type="coiled-coil region" evidence="5">
    <location>
        <begin position="338"/>
        <end position="401"/>
    </location>
</feature>
<organism evidence="9 10">
    <name type="scientific">Triparma columacea</name>
    <dbReference type="NCBI Taxonomy" id="722753"/>
    <lineage>
        <taxon>Eukaryota</taxon>
        <taxon>Sar</taxon>
        <taxon>Stramenopiles</taxon>
        <taxon>Ochrophyta</taxon>
        <taxon>Bolidophyceae</taxon>
        <taxon>Parmales</taxon>
        <taxon>Triparmaceae</taxon>
        <taxon>Triparma</taxon>
    </lineage>
</organism>
<dbReference type="GO" id="GO:0000978">
    <property type="term" value="F:RNA polymerase II cis-regulatory region sequence-specific DNA binding"/>
    <property type="evidence" value="ECO:0007669"/>
    <property type="project" value="TreeGrafter"/>
</dbReference>
<dbReference type="SMART" id="SM00717">
    <property type="entry name" value="SANT"/>
    <property type="match status" value="1"/>
</dbReference>
<dbReference type="PROSITE" id="PS51294">
    <property type="entry name" value="HTH_MYB"/>
    <property type="match status" value="1"/>
</dbReference>
<feature type="compositionally biased region" description="Polar residues" evidence="6">
    <location>
        <begin position="147"/>
        <end position="158"/>
    </location>
</feature>
<keyword evidence="10" id="KW-1185">Reference proteome</keyword>
<dbReference type="GO" id="GO:0042796">
    <property type="term" value="P:snRNA transcription by RNA polymerase III"/>
    <property type="evidence" value="ECO:0007669"/>
    <property type="project" value="TreeGrafter"/>
</dbReference>
<dbReference type="GO" id="GO:0001006">
    <property type="term" value="F:RNA polymerase III type 3 promoter sequence-specific DNA binding"/>
    <property type="evidence" value="ECO:0007669"/>
    <property type="project" value="TreeGrafter"/>
</dbReference>
<dbReference type="PANTHER" id="PTHR46621:SF1">
    <property type="entry name" value="SNRNA-ACTIVATING PROTEIN COMPLEX SUBUNIT 4"/>
    <property type="match status" value="1"/>
</dbReference>
<comment type="caution">
    <text evidence="9">The sequence shown here is derived from an EMBL/GenBank/DDBJ whole genome shotgun (WGS) entry which is preliminary data.</text>
</comment>
<feature type="region of interest" description="Disordered" evidence="6">
    <location>
        <begin position="108"/>
        <end position="160"/>
    </location>
</feature>
<feature type="region of interest" description="Disordered" evidence="6">
    <location>
        <begin position="23"/>
        <end position="67"/>
    </location>
</feature>
<keyword evidence="4" id="KW-0539">Nucleus</keyword>
<feature type="compositionally biased region" description="Polar residues" evidence="6">
    <location>
        <begin position="471"/>
        <end position="493"/>
    </location>
</feature>
<evidence type="ECO:0000256" key="3">
    <source>
        <dbReference type="ARBA" id="ARBA00023163"/>
    </source>
</evidence>
<evidence type="ECO:0000259" key="7">
    <source>
        <dbReference type="PROSITE" id="PS50090"/>
    </source>
</evidence>
<keyword evidence="1" id="KW-0805">Transcription regulation</keyword>
<reference evidence="10" key="1">
    <citation type="journal article" date="2023" name="Commun. Biol.">
        <title>Genome analysis of Parmales, the sister group of diatoms, reveals the evolutionary specialization of diatoms from phago-mixotrophs to photoautotrophs.</title>
        <authorList>
            <person name="Ban H."/>
            <person name="Sato S."/>
            <person name="Yoshikawa S."/>
            <person name="Yamada K."/>
            <person name="Nakamura Y."/>
            <person name="Ichinomiya M."/>
            <person name="Sato N."/>
            <person name="Blanc-Mathieu R."/>
            <person name="Endo H."/>
            <person name="Kuwata A."/>
            <person name="Ogata H."/>
        </authorList>
    </citation>
    <scope>NUCLEOTIDE SEQUENCE [LARGE SCALE GENOMIC DNA]</scope>
</reference>
<evidence type="ECO:0000256" key="1">
    <source>
        <dbReference type="ARBA" id="ARBA00023015"/>
    </source>
</evidence>
<protein>
    <submittedName>
        <fullName evidence="9">Uncharacterized protein</fullName>
    </submittedName>
</protein>
<dbReference type="SUPFAM" id="SSF46689">
    <property type="entry name" value="Homeodomain-like"/>
    <property type="match status" value="1"/>
</dbReference>
<dbReference type="CDD" id="cd00167">
    <property type="entry name" value="SANT"/>
    <property type="match status" value="1"/>
</dbReference>
<evidence type="ECO:0000259" key="8">
    <source>
        <dbReference type="PROSITE" id="PS51294"/>
    </source>
</evidence>
<dbReference type="InterPro" id="IPR009057">
    <property type="entry name" value="Homeodomain-like_sf"/>
</dbReference>
<evidence type="ECO:0000256" key="6">
    <source>
        <dbReference type="SAM" id="MobiDB-lite"/>
    </source>
</evidence>
<feature type="domain" description="Myb-like" evidence="7">
    <location>
        <begin position="54"/>
        <end position="105"/>
    </location>
</feature>
<dbReference type="GO" id="GO:0042795">
    <property type="term" value="P:snRNA transcription by RNA polymerase II"/>
    <property type="evidence" value="ECO:0007669"/>
    <property type="project" value="TreeGrafter"/>
</dbReference>
<dbReference type="Gene3D" id="1.10.10.60">
    <property type="entry name" value="Homeodomain-like"/>
    <property type="match status" value="1"/>
</dbReference>
<dbReference type="InterPro" id="IPR051575">
    <property type="entry name" value="Myb-like_DNA-bd"/>
</dbReference>
<evidence type="ECO:0000313" key="10">
    <source>
        <dbReference type="Proteomes" id="UP001165065"/>
    </source>
</evidence>
<evidence type="ECO:0000313" key="9">
    <source>
        <dbReference type="EMBL" id="GMI36724.1"/>
    </source>
</evidence>
<gene>
    <name evidence="9" type="ORF">TrCOL_g6267</name>
</gene>
<dbReference type="EMBL" id="BRYA01000068">
    <property type="protein sequence ID" value="GMI36724.1"/>
    <property type="molecule type" value="Genomic_DNA"/>
</dbReference>
<evidence type="ECO:0000256" key="4">
    <source>
        <dbReference type="ARBA" id="ARBA00023242"/>
    </source>
</evidence>
<dbReference type="GO" id="GO:0019185">
    <property type="term" value="C:snRNA-activating protein complex"/>
    <property type="evidence" value="ECO:0007669"/>
    <property type="project" value="TreeGrafter"/>
</dbReference>
<dbReference type="Pfam" id="PF00249">
    <property type="entry name" value="Myb_DNA-binding"/>
    <property type="match status" value="1"/>
</dbReference>
<proteinExistence type="predicted"/>
<feature type="domain" description="HTH myb-type" evidence="8">
    <location>
        <begin position="62"/>
        <end position="109"/>
    </location>
</feature>
<evidence type="ECO:0000256" key="2">
    <source>
        <dbReference type="ARBA" id="ARBA00023125"/>
    </source>
</evidence>
<keyword evidence="5" id="KW-0175">Coiled coil</keyword>
<name>A0A9W7G927_9STRA</name>